<gene>
    <name evidence="2" type="ORF">SAMN02745885_01569</name>
</gene>
<dbReference type="RefSeq" id="WP_078665628.1">
    <property type="nucleotide sequence ID" value="NZ_FUXM01000017.1"/>
</dbReference>
<protein>
    <submittedName>
        <fullName evidence="2">Thiamine-phosphate pyrophosphorylase</fullName>
    </submittedName>
</protein>
<dbReference type="InterPro" id="IPR041397">
    <property type="entry name" value="ThiD2"/>
</dbReference>
<accession>A0A1T4Q8B0</accession>
<keyword evidence="3" id="KW-1185">Reference proteome</keyword>
<dbReference type="Proteomes" id="UP000189933">
    <property type="component" value="Unassembled WGS sequence"/>
</dbReference>
<dbReference type="Pfam" id="PF17792">
    <property type="entry name" value="ThiD2"/>
    <property type="match status" value="1"/>
</dbReference>
<evidence type="ECO:0000313" key="3">
    <source>
        <dbReference type="Proteomes" id="UP000189933"/>
    </source>
</evidence>
<proteinExistence type="predicted"/>
<dbReference type="OrthoDB" id="9812206at2"/>
<sequence>MREKFFRMLDANFNRCVEGLRVLEDMARFILEEKELAKALKQLRQEIGLARPEEIWRFRDVQGDPGTEVTTLREQERASWQALINANASRVAESLRVIEEGSKVLSDLELAAKAKRWRYQSYILGQKLLLASKAKEEN</sequence>
<dbReference type="EMBL" id="FUXM01000017">
    <property type="protein sequence ID" value="SJZ99925.1"/>
    <property type="molecule type" value="Genomic_DNA"/>
</dbReference>
<name>A0A1T4Q8B0_9FIRM</name>
<organism evidence="2 3">
    <name type="scientific">Carboxydocella sporoproducens DSM 16521</name>
    <dbReference type="NCBI Taxonomy" id="1121270"/>
    <lineage>
        <taxon>Bacteria</taxon>
        <taxon>Bacillati</taxon>
        <taxon>Bacillota</taxon>
        <taxon>Clostridia</taxon>
        <taxon>Eubacteriales</taxon>
        <taxon>Clostridiales Family XVI. Incertae Sedis</taxon>
        <taxon>Carboxydocella</taxon>
    </lineage>
</organism>
<feature type="domain" description="ThiD2" evidence="1">
    <location>
        <begin position="7"/>
        <end position="125"/>
    </location>
</feature>
<reference evidence="3" key="1">
    <citation type="submission" date="2017-02" db="EMBL/GenBank/DDBJ databases">
        <authorList>
            <person name="Varghese N."/>
            <person name="Submissions S."/>
        </authorList>
    </citation>
    <scope>NUCLEOTIDE SEQUENCE [LARGE SCALE GENOMIC DNA]</scope>
    <source>
        <strain evidence="3">DSM 16521</strain>
    </source>
</reference>
<evidence type="ECO:0000259" key="1">
    <source>
        <dbReference type="Pfam" id="PF17792"/>
    </source>
</evidence>
<evidence type="ECO:0000313" key="2">
    <source>
        <dbReference type="EMBL" id="SJZ99925.1"/>
    </source>
</evidence>
<dbReference type="AlphaFoldDB" id="A0A1T4Q8B0"/>